<keyword evidence="1" id="KW-0732">Signal</keyword>
<reference evidence="3" key="2">
    <citation type="submission" date="2016-04" db="EMBL/GenBank/DDBJ databases">
        <title>First Complete Genome Sequence of a Subdivision 6 Acidobacterium.</title>
        <authorList>
            <person name="Huang S."/>
            <person name="Vieira S."/>
            <person name="Bunk B."/>
            <person name="Riedel T."/>
            <person name="Sproeer C."/>
            <person name="Overmann J."/>
        </authorList>
    </citation>
    <scope>NUCLEOTIDE SEQUENCE [LARGE SCALE GENOMIC DNA]</scope>
    <source>
        <strain evidence="3">DSM 100886 HEG_-6_39</strain>
    </source>
</reference>
<feature type="signal peptide" evidence="1">
    <location>
        <begin position="1"/>
        <end position="24"/>
    </location>
</feature>
<name>A0A143PWD2_LUTPR</name>
<reference evidence="2 3" key="1">
    <citation type="journal article" date="2016" name="Genome Announc.">
        <title>First Complete Genome Sequence of a Subdivision 6 Acidobacterium Strain.</title>
        <authorList>
            <person name="Huang S."/>
            <person name="Vieira S."/>
            <person name="Bunk B."/>
            <person name="Riedel T."/>
            <person name="Sproer C."/>
            <person name="Overmann J."/>
        </authorList>
    </citation>
    <scope>NUCLEOTIDE SEQUENCE [LARGE SCALE GENOMIC DNA]</scope>
    <source>
        <strain evidence="3">DSM 100886 HEG_-6_39</strain>
    </source>
</reference>
<dbReference type="AlphaFoldDB" id="A0A143PWD2"/>
<dbReference type="RefSeq" id="WP_110173593.1">
    <property type="nucleotide sequence ID" value="NZ_CP015136.1"/>
</dbReference>
<evidence type="ECO:0000313" key="3">
    <source>
        <dbReference type="Proteomes" id="UP000076079"/>
    </source>
</evidence>
<sequence length="172" mass="18558" precursor="true">MTSLRRIIVLVAGLVISTAAPLCARQGAPPVGAPPPPTRQQVISANPFGLLIDFFNVEFERQVSRSTTAGIGGSFFTVDDDEYVNADMFYRYYPAGRPFDGLALGVKVGMTNVDGGPHFGVGFDINWSWLPGNQDRLYLSTGFGLKRLIGTGDSDVMPLVPTFRIINVGVAF</sequence>
<dbReference type="STRING" id="1855912.LuPra_05381"/>
<evidence type="ECO:0000256" key="1">
    <source>
        <dbReference type="SAM" id="SignalP"/>
    </source>
</evidence>
<accession>A0A143PWD2</accession>
<organism evidence="2 3">
    <name type="scientific">Luteitalea pratensis</name>
    <dbReference type="NCBI Taxonomy" id="1855912"/>
    <lineage>
        <taxon>Bacteria</taxon>
        <taxon>Pseudomonadati</taxon>
        <taxon>Acidobacteriota</taxon>
        <taxon>Vicinamibacteria</taxon>
        <taxon>Vicinamibacterales</taxon>
        <taxon>Vicinamibacteraceae</taxon>
        <taxon>Luteitalea</taxon>
    </lineage>
</organism>
<proteinExistence type="predicted"/>
<protein>
    <recommendedName>
        <fullName evidence="4">Lipid A 3-O-deacylase (PagL)</fullName>
    </recommendedName>
</protein>
<feature type="chain" id="PRO_5007512087" description="Lipid A 3-O-deacylase (PagL)" evidence="1">
    <location>
        <begin position="25"/>
        <end position="172"/>
    </location>
</feature>
<dbReference type="Proteomes" id="UP000076079">
    <property type="component" value="Chromosome"/>
</dbReference>
<dbReference type="PATRIC" id="fig|1813736.3.peg.5661"/>
<dbReference type="EMBL" id="CP015136">
    <property type="protein sequence ID" value="AMY12109.1"/>
    <property type="molecule type" value="Genomic_DNA"/>
</dbReference>
<evidence type="ECO:0000313" key="2">
    <source>
        <dbReference type="EMBL" id="AMY12109.1"/>
    </source>
</evidence>
<gene>
    <name evidence="2" type="ORF">LuPra_05381</name>
</gene>
<evidence type="ECO:0008006" key="4">
    <source>
        <dbReference type="Google" id="ProtNLM"/>
    </source>
</evidence>
<keyword evidence="3" id="KW-1185">Reference proteome</keyword>
<dbReference type="KEGG" id="abac:LuPra_05381"/>